<feature type="region of interest" description="Disordered" evidence="1">
    <location>
        <begin position="1"/>
        <end position="35"/>
    </location>
</feature>
<keyword evidence="3" id="KW-1185">Reference proteome</keyword>
<evidence type="ECO:0000313" key="3">
    <source>
        <dbReference type="Proteomes" id="UP001516400"/>
    </source>
</evidence>
<name>A0ABD2NBM5_9CUCU</name>
<sequence>MSEKLFKNNSTYRYPEDEHSYAKPAEMDPERQKENIKDTKVIDSKNALFKDDLGSWQVKDFIDFDYLLALDRL</sequence>
<protein>
    <submittedName>
        <fullName evidence="2">Uncharacterized protein</fullName>
    </submittedName>
</protein>
<reference evidence="2 3" key="1">
    <citation type="journal article" date="2021" name="BMC Biol.">
        <title>Horizontally acquired antibacterial genes associated with adaptive radiation of ladybird beetles.</title>
        <authorList>
            <person name="Li H.S."/>
            <person name="Tang X.F."/>
            <person name="Huang Y.H."/>
            <person name="Xu Z.Y."/>
            <person name="Chen M.L."/>
            <person name="Du X.Y."/>
            <person name="Qiu B.Y."/>
            <person name="Chen P.T."/>
            <person name="Zhang W."/>
            <person name="Slipinski A."/>
            <person name="Escalona H.E."/>
            <person name="Waterhouse R.M."/>
            <person name="Zwick A."/>
            <person name="Pang H."/>
        </authorList>
    </citation>
    <scope>NUCLEOTIDE SEQUENCE [LARGE SCALE GENOMIC DNA]</scope>
    <source>
        <strain evidence="2">SYSU2018</strain>
    </source>
</reference>
<comment type="caution">
    <text evidence="2">The sequence shown here is derived from an EMBL/GenBank/DDBJ whole genome shotgun (WGS) entry which is preliminary data.</text>
</comment>
<dbReference type="EMBL" id="JABFTP020000083">
    <property type="protein sequence ID" value="KAL3275994.1"/>
    <property type="molecule type" value="Genomic_DNA"/>
</dbReference>
<gene>
    <name evidence="2" type="ORF">HHI36_020725</name>
</gene>
<evidence type="ECO:0000256" key="1">
    <source>
        <dbReference type="SAM" id="MobiDB-lite"/>
    </source>
</evidence>
<evidence type="ECO:0000313" key="2">
    <source>
        <dbReference type="EMBL" id="KAL3275994.1"/>
    </source>
</evidence>
<dbReference type="Proteomes" id="UP001516400">
    <property type="component" value="Unassembled WGS sequence"/>
</dbReference>
<feature type="compositionally biased region" description="Basic and acidic residues" evidence="1">
    <location>
        <begin position="14"/>
        <end position="35"/>
    </location>
</feature>
<proteinExistence type="predicted"/>
<organism evidence="2 3">
    <name type="scientific">Cryptolaemus montrouzieri</name>
    <dbReference type="NCBI Taxonomy" id="559131"/>
    <lineage>
        <taxon>Eukaryota</taxon>
        <taxon>Metazoa</taxon>
        <taxon>Ecdysozoa</taxon>
        <taxon>Arthropoda</taxon>
        <taxon>Hexapoda</taxon>
        <taxon>Insecta</taxon>
        <taxon>Pterygota</taxon>
        <taxon>Neoptera</taxon>
        <taxon>Endopterygota</taxon>
        <taxon>Coleoptera</taxon>
        <taxon>Polyphaga</taxon>
        <taxon>Cucujiformia</taxon>
        <taxon>Coccinelloidea</taxon>
        <taxon>Coccinellidae</taxon>
        <taxon>Scymninae</taxon>
        <taxon>Scymnini</taxon>
        <taxon>Cryptolaemus</taxon>
    </lineage>
</organism>
<accession>A0ABD2NBM5</accession>
<dbReference type="AlphaFoldDB" id="A0ABD2NBM5"/>